<evidence type="ECO:0000313" key="5">
    <source>
        <dbReference type="EMBL" id="ODP28150.1"/>
    </source>
</evidence>
<evidence type="ECO:0000256" key="2">
    <source>
        <dbReference type="SAM" id="MobiDB-lite"/>
    </source>
</evidence>
<keyword evidence="3" id="KW-0732">Signal</keyword>
<organism evidence="5 6">
    <name type="scientific">Paenibacillus nuruki</name>
    <dbReference type="NCBI Taxonomy" id="1886670"/>
    <lineage>
        <taxon>Bacteria</taxon>
        <taxon>Bacillati</taxon>
        <taxon>Bacillota</taxon>
        <taxon>Bacilli</taxon>
        <taxon>Bacillales</taxon>
        <taxon>Paenibacillaceae</taxon>
        <taxon>Paenibacillus</taxon>
    </lineage>
</organism>
<dbReference type="RefSeq" id="WP_069327974.1">
    <property type="nucleotide sequence ID" value="NZ_MDER01000043.1"/>
</dbReference>
<accession>A0A1E3L5C2</accession>
<evidence type="ECO:0000256" key="1">
    <source>
        <dbReference type="ARBA" id="ARBA00022801"/>
    </source>
</evidence>
<dbReference type="PANTHER" id="PTHR30404:SF0">
    <property type="entry name" value="N-ACETYLMURAMOYL-L-ALANINE AMIDASE AMIC"/>
    <property type="match status" value="1"/>
</dbReference>
<dbReference type="CDD" id="cd02696">
    <property type="entry name" value="MurNAc-LAA"/>
    <property type="match status" value="1"/>
</dbReference>
<keyword evidence="1 5" id="KW-0378">Hydrolase</keyword>
<dbReference type="SUPFAM" id="SSF55383">
    <property type="entry name" value="Copper amine oxidase, domain N"/>
    <property type="match status" value="1"/>
</dbReference>
<evidence type="ECO:0000256" key="3">
    <source>
        <dbReference type="SAM" id="SignalP"/>
    </source>
</evidence>
<dbReference type="InterPro" id="IPR050695">
    <property type="entry name" value="N-acetylmuramoyl_amidase_3"/>
</dbReference>
<dbReference type="Proteomes" id="UP000094578">
    <property type="component" value="Unassembled WGS sequence"/>
</dbReference>
<dbReference type="GO" id="GO:0009253">
    <property type="term" value="P:peptidoglycan catabolic process"/>
    <property type="evidence" value="ECO:0007669"/>
    <property type="project" value="InterPro"/>
</dbReference>
<dbReference type="SMART" id="SM00646">
    <property type="entry name" value="Ami_3"/>
    <property type="match status" value="1"/>
</dbReference>
<dbReference type="PANTHER" id="PTHR30404">
    <property type="entry name" value="N-ACETYLMURAMOYL-L-ALANINE AMIDASE"/>
    <property type="match status" value="1"/>
</dbReference>
<dbReference type="Gene3D" id="3.40.630.40">
    <property type="entry name" value="Zn-dependent exopeptidases"/>
    <property type="match status" value="1"/>
</dbReference>
<dbReference type="GO" id="GO:0030288">
    <property type="term" value="C:outer membrane-bounded periplasmic space"/>
    <property type="evidence" value="ECO:0007669"/>
    <property type="project" value="TreeGrafter"/>
</dbReference>
<feature type="chain" id="PRO_5009131345" evidence="3">
    <location>
        <begin position="24"/>
        <end position="475"/>
    </location>
</feature>
<dbReference type="STRING" id="1886670.PTI45_02568"/>
<dbReference type="Pfam" id="PF01520">
    <property type="entry name" value="Amidase_3"/>
    <property type="match status" value="1"/>
</dbReference>
<reference evidence="5 6" key="1">
    <citation type="submission" date="2016-08" db="EMBL/GenBank/DDBJ databases">
        <title>Genome sequencing of Paenibacillus sp. TI45-13ar, isolated from Korean traditional nuruk.</title>
        <authorList>
            <person name="Kim S.-J."/>
        </authorList>
    </citation>
    <scope>NUCLEOTIDE SEQUENCE [LARGE SCALE GENOMIC DNA]</scope>
    <source>
        <strain evidence="5 6">TI45-13ar</strain>
    </source>
</reference>
<protein>
    <submittedName>
        <fullName evidence="5">N-acetylmuramoyl-L-alanine amidase</fullName>
        <ecNumber evidence="5">3.5.1.28</ecNumber>
    </submittedName>
</protein>
<dbReference type="InterPro" id="IPR021731">
    <property type="entry name" value="AMIN_dom"/>
</dbReference>
<feature type="compositionally biased region" description="Polar residues" evidence="2">
    <location>
        <begin position="273"/>
        <end position="295"/>
    </location>
</feature>
<dbReference type="GO" id="GO:0008745">
    <property type="term" value="F:N-acetylmuramoyl-L-alanine amidase activity"/>
    <property type="evidence" value="ECO:0007669"/>
    <property type="project" value="UniProtKB-EC"/>
</dbReference>
<dbReference type="Gene3D" id="2.60.40.3500">
    <property type="match status" value="1"/>
</dbReference>
<dbReference type="InterPro" id="IPR036582">
    <property type="entry name" value="Mao_N_sf"/>
</dbReference>
<dbReference type="EMBL" id="MDER01000043">
    <property type="protein sequence ID" value="ODP28150.1"/>
    <property type="molecule type" value="Genomic_DNA"/>
</dbReference>
<evidence type="ECO:0000313" key="6">
    <source>
        <dbReference type="Proteomes" id="UP000094578"/>
    </source>
</evidence>
<feature type="signal peptide" evidence="3">
    <location>
        <begin position="1"/>
        <end position="23"/>
    </location>
</feature>
<sequence length="475" mass="50889">MKKFAFLLFLFAFMWSFPHIGDAATNTRVVLNGQQLSIPEEVQNMDGSVMVPIRVISQELGYQVTWNQDDGKVAIDGEGKSITLNIGKKSASVDNQTYTLNTAPVVQNGTTLVPIRLVSEQMGIKVNWNNSDKIVTLATTGTSTGGGTTSESGSNAENGLALVNGISFSESRLLVTLDKNVTPKVSKMDSPNRIVIDLPNSDFGGGFAQGQSASAGQIQTLAVENNDKVSQIRYSQYSTDPSSIRIVIDLNNKQNYEVFNEGDGLLIVDLTPDNGTKPTPPTSTEGTTQPGSAVGNSGKKVVVIDAGHGYQDPGAVGSVSTEKALNLAVALKVEAILKQDPNIDVVLTRSDDTFLELKQRVKVAEKLNADLFVSIHANSSSSSAASGTETYYQRSNSKKLAQTIHKYLVAATGFKNRGVQYGNFHVIRETTMPAVLLEVGFISNKSEESKMNDASRQQAVAEGVVKGIKEYLGVS</sequence>
<feature type="domain" description="MurNAc-LAA" evidence="4">
    <location>
        <begin position="361"/>
        <end position="469"/>
    </location>
</feature>
<dbReference type="Pfam" id="PF07833">
    <property type="entry name" value="Cu_amine_oxidN1"/>
    <property type="match status" value="1"/>
</dbReference>
<dbReference type="Pfam" id="PF11741">
    <property type="entry name" value="AMIN"/>
    <property type="match status" value="1"/>
</dbReference>
<dbReference type="InterPro" id="IPR012854">
    <property type="entry name" value="Cu_amine_oxidase-like_N"/>
</dbReference>
<dbReference type="AlphaFoldDB" id="A0A1E3L5C2"/>
<proteinExistence type="predicted"/>
<dbReference type="EC" id="3.5.1.28" evidence="5"/>
<feature type="region of interest" description="Disordered" evidence="2">
    <location>
        <begin position="272"/>
        <end position="296"/>
    </location>
</feature>
<name>A0A1E3L5C2_9BACL</name>
<gene>
    <name evidence="5" type="ORF">PTI45_02568</name>
</gene>
<dbReference type="PATRIC" id="fig|1886670.3.peg.2612"/>
<dbReference type="SUPFAM" id="SSF53187">
    <property type="entry name" value="Zn-dependent exopeptidases"/>
    <property type="match status" value="1"/>
</dbReference>
<evidence type="ECO:0000259" key="4">
    <source>
        <dbReference type="SMART" id="SM00646"/>
    </source>
</evidence>
<comment type="caution">
    <text evidence="5">The sequence shown here is derived from an EMBL/GenBank/DDBJ whole genome shotgun (WGS) entry which is preliminary data.</text>
</comment>
<dbReference type="InterPro" id="IPR002508">
    <property type="entry name" value="MurNAc-LAA_cat"/>
</dbReference>
<keyword evidence="6" id="KW-1185">Reference proteome</keyword>
<dbReference type="Gene3D" id="3.30.457.10">
    <property type="entry name" value="Copper amine oxidase-like, N-terminal domain"/>
    <property type="match status" value="1"/>
</dbReference>